<accession>A0A0E9Q7J7</accession>
<reference evidence="1" key="2">
    <citation type="journal article" date="2015" name="Fish Shellfish Immunol.">
        <title>Early steps in the European eel (Anguilla anguilla)-Vibrio vulnificus interaction in the gills: Role of the RtxA13 toxin.</title>
        <authorList>
            <person name="Callol A."/>
            <person name="Pajuelo D."/>
            <person name="Ebbesson L."/>
            <person name="Teles M."/>
            <person name="MacKenzie S."/>
            <person name="Amaro C."/>
        </authorList>
    </citation>
    <scope>NUCLEOTIDE SEQUENCE</scope>
</reference>
<name>A0A0E9Q7J7_ANGAN</name>
<evidence type="ECO:0000313" key="1">
    <source>
        <dbReference type="EMBL" id="JAH12841.1"/>
    </source>
</evidence>
<sequence>MVLIMDHKMPLGFLPPLAFEKRITDGEKHRCSQPLLAPDVWNYRDPPRQATALKMAPLEQTELIQLSF</sequence>
<organism evidence="1">
    <name type="scientific">Anguilla anguilla</name>
    <name type="common">European freshwater eel</name>
    <name type="synonym">Muraena anguilla</name>
    <dbReference type="NCBI Taxonomy" id="7936"/>
    <lineage>
        <taxon>Eukaryota</taxon>
        <taxon>Metazoa</taxon>
        <taxon>Chordata</taxon>
        <taxon>Craniata</taxon>
        <taxon>Vertebrata</taxon>
        <taxon>Euteleostomi</taxon>
        <taxon>Actinopterygii</taxon>
        <taxon>Neopterygii</taxon>
        <taxon>Teleostei</taxon>
        <taxon>Anguilliformes</taxon>
        <taxon>Anguillidae</taxon>
        <taxon>Anguilla</taxon>
    </lineage>
</organism>
<protein>
    <submittedName>
        <fullName evidence="1">Uncharacterized protein</fullName>
    </submittedName>
</protein>
<dbReference type="AlphaFoldDB" id="A0A0E9Q7J7"/>
<dbReference type="EMBL" id="GBXM01095736">
    <property type="protein sequence ID" value="JAH12841.1"/>
    <property type="molecule type" value="Transcribed_RNA"/>
</dbReference>
<proteinExistence type="predicted"/>
<reference evidence="1" key="1">
    <citation type="submission" date="2014-11" db="EMBL/GenBank/DDBJ databases">
        <authorList>
            <person name="Amaro Gonzalez C."/>
        </authorList>
    </citation>
    <scope>NUCLEOTIDE SEQUENCE</scope>
</reference>